<dbReference type="GeneID" id="63803570"/>
<dbReference type="EMBL" id="MCFD01000003">
    <property type="protein sequence ID" value="ORX72419.1"/>
    <property type="molecule type" value="Genomic_DNA"/>
</dbReference>
<sequence>MVAYAAFGAVAGLAPAPSSGPITHSGMATGSGTCGAPSTIARIIRNLTMAASSGIGLITTAYWQLAESCTPTPPVTDSAVHTGM</sequence>
<organism evidence="1 2">
    <name type="scientific">Linderina pennispora</name>
    <dbReference type="NCBI Taxonomy" id="61395"/>
    <lineage>
        <taxon>Eukaryota</taxon>
        <taxon>Fungi</taxon>
        <taxon>Fungi incertae sedis</taxon>
        <taxon>Zoopagomycota</taxon>
        <taxon>Kickxellomycotina</taxon>
        <taxon>Kickxellomycetes</taxon>
        <taxon>Kickxellales</taxon>
        <taxon>Kickxellaceae</taxon>
        <taxon>Linderina</taxon>
    </lineage>
</organism>
<keyword evidence="2" id="KW-1185">Reference proteome</keyword>
<protein>
    <submittedName>
        <fullName evidence="1">Uncharacterized protein</fullName>
    </submittedName>
</protein>
<comment type="caution">
    <text evidence="1">The sequence shown here is derived from an EMBL/GenBank/DDBJ whole genome shotgun (WGS) entry which is preliminary data.</text>
</comment>
<gene>
    <name evidence="1" type="ORF">DL89DRAFT_265976</name>
</gene>
<evidence type="ECO:0000313" key="1">
    <source>
        <dbReference type="EMBL" id="ORX72419.1"/>
    </source>
</evidence>
<dbReference type="RefSeq" id="XP_040745843.1">
    <property type="nucleotide sequence ID" value="XM_040886922.1"/>
</dbReference>
<name>A0A1Y1WFY9_9FUNG</name>
<proteinExistence type="predicted"/>
<dbReference type="AlphaFoldDB" id="A0A1Y1WFY9"/>
<reference evidence="1 2" key="1">
    <citation type="submission" date="2016-07" db="EMBL/GenBank/DDBJ databases">
        <title>Pervasive Adenine N6-methylation of Active Genes in Fungi.</title>
        <authorList>
            <consortium name="DOE Joint Genome Institute"/>
            <person name="Mondo S.J."/>
            <person name="Dannebaum R.O."/>
            <person name="Kuo R.C."/>
            <person name="Labutti K."/>
            <person name="Haridas S."/>
            <person name="Kuo A."/>
            <person name="Salamov A."/>
            <person name="Ahrendt S.R."/>
            <person name="Lipzen A."/>
            <person name="Sullivan W."/>
            <person name="Andreopoulos W.B."/>
            <person name="Clum A."/>
            <person name="Lindquist E."/>
            <person name="Daum C."/>
            <person name="Ramamoorthy G.K."/>
            <person name="Gryganskyi A."/>
            <person name="Culley D."/>
            <person name="Magnuson J.K."/>
            <person name="James T.Y."/>
            <person name="O'Malley M.A."/>
            <person name="Stajich J.E."/>
            <person name="Spatafora J.W."/>
            <person name="Visel A."/>
            <person name="Grigoriev I.V."/>
        </authorList>
    </citation>
    <scope>NUCLEOTIDE SEQUENCE [LARGE SCALE GENOMIC DNA]</scope>
    <source>
        <strain evidence="1 2">ATCC 12442</strain>
    </source>
</reference>
<evidence type="ECO:0000313" key="2">
    <source>
        <dbReference type="Proteomes" id="UP000193922"/>
    </source>
</evidence>
<dbReference type="Proteomes" id="UP000193922">
    <property type="component" value="Unassembled WGS sequence"/>
</dbReference>
<accession>A0A1Y1WFY9</accession>